<name>A0A5B8UV16_9SPHI</name>
<dbReference type="RefSeq" id="WP_147031339.1">
    <property type="nucleotide sequence ID" value="NZ_CP042436.1"/>
</dbReference>
<organism evidence="1 2">
    <name type="scientific">Mucilaginibacter ginsenosidivorans</name>
    <dbReference type="NCBI Taxonomy" id="398053"/>
    <lineage>
        <taxon>Bacteria</taxon>
        <taxon>Pseudomonadati</taxon>
        <taxon>Bacteroidota</taxon>
        <taxon>Sphingobacteriia</taxon>
        <taxon>Sphingobacteriales</taxon>
        <taxon>Sphingobacteriaceae</taxon>
        <taxon>Mucilaginibacter</taxon>
    </lineage>
</organism>
<reference evidence="1 2" key="1">
    <citation type="journal article" date="2017" name="Curr. Microbiol.">
        <title>Mucilaginibacter ginsenosidivorans sp. nov., Isolated from Soil of Ginseng Field.</title>
        <authorList>
            <person name="Kim M.M."/>
            <person name="Siddiqi M.Z."/>
            <person name="Im W.T."/>
        </authorList>
    </citation>
    <scope>NUCLEOTIDE SEQUENCE [LARGE SCALE GENOMIC DNA]</scope>
    <source>
        <strain evidence="1 2">Gsoil 3017</strain>
    </source>
</reference>
<dbReference type="OrthoDB" id="677818at2"/>
<protein>
    <recommendedName>
        <fullName evidence="3">Response regulator transcription factor</fullName>
    </recommendedName>
</protein>
<keyword evidence="2" id="KW-1185">Reference proteome</keyword>
<sequence length="104" mass="11168">MEKTQILVIGRNEQILNTIERLINNNPKWHATACLTDDAAISACDRQRFDLVLIGGGVDEDSEANLRKAIAERHPGTPIIQHFGGGSGLLATEINMGLGGSTES</sequence>
<dbReference type="EMBL" id="CP042436">
    <property type="protein sequence ID" value="QEC62762.1"/>
    <property type="molecule type" value="Genomic_DNA"/>
</dbReference>
<proteinExistence type="predicted"/>
<dbReference type="InterPro" id="IPR011006">
    <property type="entry name" value="CheY-like_superfamily"/>
</dbReference>
<dbReference type="KEGG" id="mgin:FRZ54_09255"/>
<dbReference type="AlphaFoldDB" id="A0A5B8UV16"/>
<gene>
    <name evidence="1" type="ORF">FRZ54_09255</name>
</gene>
<evidence type="ECO:0000313" key="2">
    <source>
        <dbReference type="Proteomes" id="UP000321479"/>
    </source>
</evidence>
<evidence type="ECO:0008006" key="3">
    <source>
        <dbReference type="Google" id="ProtNLM"/>
    </source>
</evidence>
<dbReference type="Proteomes" id="UP000321479">
    <property type="component" value="Chromosome"/>
</dbReference>
<dbReference type="SUPFAM" id="SSF52172">
    <property type="entry name" value="CheY-like"/>
    <property type="match status" value="1"/>
</dbReference>
<accession>A0A5B8UV16</accession>
<evidence type="ECO:0000313" key="1">
    <source>
        <dbReference type="EMBL" id="QEC62762.1"/>
    </source>
</evidence>
<dbReference type="Gene3D" id="3.40.50.2300">
    <property type="match status" value="1"/>
</dbReference>